<keyword evidence="3" id="KW-1185">Reference proteome</keyword>
<organism evidence="2 3">
    <name type="scientific">Massilicoli timonensis</name>
    <dbReference type="NCBI Taxonomy" id="2015901"/>
    <lineage>
        <taxon>Bacteria</taxon>
        <taxon>Bacillati</taxon>
        <taxon>Bacillota</taxon>
        <taxon>Erysipelotrichia</taxon>
        <taxon>Erysipelotrichales</taxon>
        <taxon>Erysipelotrichaceae</taxon>
        <taxon>Massilicoli</taxon>
    </lineage>
</organism>
<feature type="region of interest" description="Disordered" evidence="1">
    <location>
        <begin position="77"/>
        <end position="101"/>
    </location>
</feature>
<accession>A0ABT1SK85</accession>
<sequence length="287" mass="32123">MKTTAKIVIKCLFLCAFLALTPFFDAIGSMVHMEHRIPNLLYSDDKDDEERSLKEELNVLSSRQFLQVNEQTFTFETTNDVKSADPDPTSSDKQTNPESNGKRIYIYSTHQSEDYSNEATVMDASALLANSLQEKGYQVVVETNDFNAYARANGFDYNTLYQVSNKFINDAFVEYGGFDLVIDLHRDATPRSAAILEKEITYAKVMCVIGGLAAYADEVNQMALTLTDIMNAKVDGIMKSPMIREAYYNQGMAQNMILIELGSNTNTFAEIEASIPVLAEGIDELLR</sequence>
<evidence type="ECO:0000256" key="1">
    <source>
        <dbReference type="SAM" id="MobiDB-lite"/>
    </source>
</evidence>
<evidence type="ECO:0000313" key="2">
    <source>
        <dbReference type="EMBL" id="MCQ5121537.1"/>
    </source>
</evidence>
<evidence type="ECO:0000313" key="3">
    <source>
        <dbReference type="Proteomes" id="UP001524435"/>
    </source>
</evidence>
<dbReference type="InterPro" id="IPR010897">
    <property type="entry name" value="Spore_II_P"/>
</dbReference>
<feature type="compositionally biased region" description="Polar residues" evidence="1">
    <location>
        <begin position="88"/>
        <end position="99"/>
    </location>
</feature>
<reference evidence="2 3" key="1">
    <citation type="submission" date="2022-06" db="EMBL/GenBank/DDBJ databases">
        <title>Isolation of gut microbiota from human fecal samples.</title>
        <authorList>
            <person name="Pamer E.G."/>
            <person name="Barat B."/>
            <person name="Waligurski E."/>
            <person name="Medina S."/>
            <person name="Paddock L."/>
            <person name="Mostad J."/>
        </authorList>
    </citation>
    <scope>NUCLEOTIDE SEQUENCE [LARGE SCALE GENOMIC DNA]</scope>
    <source>
        <strain evidence="2 3">DFI.6.1</strain>
    </source>
</reference>
<gene>
    <name evidence="2" type="ORF">NE663_04595</name>
</gene>
<dbReference type="Pfam" id="PF07454">
    <property type="entry name" value="SpoIIP"/>
    <property type="match status" value="1"/>
</dbReference>
<proteinExistence type="predicted"/>
<name>A0ABT1SK85_9FIRM</name>
<dbReference type="EMBL" id="JANGCH010000004">
    <property type="protein sequence ID" value="MCQ5121537.1"/>
    <property type="molecule type" value="Genomic_DNA"/>
</dbReference>
<protein>
    <submittedName>
        <fullName evidence="2">Stage II sporulation protein P</fullName>
    </submittedName>
</protein>
<comment type="caution">
    <text evidence="2">The sequence shown here is derived from an EMBL/GenBank/DDBJ whole genome shotgun (WGS) entry which is preliminary data.</text>
</comment>
<dbReference type="Proteomes" id="UP001524435">
    <property type="component" value="Unassembled WGS sequence"/>
</dbReference>
<dbReference type="RefSeq" id="WP_102266385.1">
    <property type="nucleotide sequence ID" value="NZ_CANTYB010000045.1"/>
</dbReference>